<dbReference type="SUPFAM" id="SSF52029">
    <property type="entry name" value="GroEL apical domain-like"/>
    <property type="match status" value="1"/>
</dbReference>
<dbReference type="SUPFAM" id="SSF48592">
    <property type="entry name" value="GroEL equatorial domain-like"/>
    <property type="match status" value="2"/>
</dbReference>
<dbReference type="PRINTS" id="PR00298">
    <property type="entry name" value="CHAPERONIN60"/>
</dbReference>
<evidence type="ECO:0000313" key="4">
    <source>
        <dbReference type="EMBL" id="THU59567.1"/>
    </source>
</evidence>
<dbReference type="Pfam" id="PF00118">
    <property type="entry name" value="Cpn60_TCP1"/>
    <property type="match status" value="2"/>
</dbReference>
<gene>
    <name evidence="4" type="ORF">C4D60_Mb07t03460</name>
</gene>
<evidence type="ECO:0000256" key="3">
    <source>
        <dbReference type="RuleBase" id="RU000418"/>
    </source>
</evidence>
<dbReference type="GO" id="GO:0042026">
    <property type="term" value="P:protein refolding"/>
    <property type="evidence" value="ECO:0007669"/>
    <property type="project" value="InterPro"/>
</dbReference>
<accession>A0A4S8JCN3</accession>
<comment type="caution">
    <text evidence="4">The sequence shown here is derived from an EMBL/GenBank/DDBJ whole genome shotgun (WGS) entry which is preliminary data.</text>
</comment>
<comment type="similarity">
    <text evidence="1 3">Belongs to the chaperonin (HSP60) family.</text>
</comment>
<evidence type="ECO:0000256" key="1">
    <source>
        <dbReference type="ARBA" id="ARBA00006607"/>
    </source>
</evidence>
<dbReference type="CDD" id="cd03344">
    <property type="entry name" value="GroEL"/>
    <property type="match status" value="1"/>
</dbReference>
<keyword evidence="2" id="KW-0143">Chaperone</keyword>
<dbReference type="InterPro" id="IPR002423">
    <property type="entry name" value="Cpn60/GroEL/TCP-1"/>
</dbReference>
<name>A0A4S8JCN3_MUSBA</name>
<sequence length="572" mass="61729">MFQLLSRSLGFTMYRAAVAAVASSALRRSSFQKQRDAGRIGSCVLLYARSYVAKDINFGVGARAAMLQGVNELAEAVKVTMGPKGRTVIIEKSHGGVKVTKDGVTVAKSIEFKERSKNVGADLVKQVAKATNTAAGDGTTCATVLTQAILAEGCKSLASGVNVMDLRHGINMAVDTIISHLKHRAWMISTPEEITQVATISANNEREIGELIARAMERVGKDGVITVSDGNTLDNEMEVVEGMKLGRGYISPYFITDVKTQKCVNFLPIVDCIPFLDSFSLEYIVFKELENPLILIHDKKISDMNSLVRILELALKNHRALLIVAEDLENNALAMLLLNKHRAGIKVCAIKAPGFGENRRANLEDLAILTGGEVITEDHGMNLKTVKVEMLGTAKKVTVSLDNTIILHGGGDKKLIEERCEQLRTTMEKSTAMFDKEKAQERLSKLSGGVAVLKVNLLKPILELTLFLVTAYSPSVYRLVELVKLKLAPTLTIAGNAGVDGAVVVGKLLEQENLNLGYDAAKGEYVDMVEAGIIDPLKVVRTALVDACSVSVLLTTTEAAVVELPDAKSGPK</sequence>
<dbReference type="EMBL" id="PYDT01000005">
    <property type="protein sequence ID" value="THU59567.1"/>
    <property type="molecule type" value="Genomic_DNA"/>
</dbReference>
<reference evidence="4 5" key="1">
    <citation type="journal article" date="2019" name="Nat. Plants">
        <title>Genome sequencing of Musa balbisiana reveals subgenome evolution and function divergence in polyploid bananas.</title>
        <authorList>
            <person name="Yao X."/>
        </authorList>
    </citation>
    <scope>NUCLEOTIDE SEQUENCE [LARGE SCALE GENOMIC DNA]</scope>
    <source>
        <strain evidence="5">cv. DH-PKW</strain>
        <tissue evidence="4">Leaves</tissue>
    </source>
</reference>
<organism evidence="4 5">
    <name type="scientific">Musa balbisiana</name>
    <name type="common">Banana</name>
    <dbReference type="NCBI Taxonomy" id="52838"/>
    <lineage>
        <taxon>Eukaryota</taxon>
        <taxon>Viridiplantae</taxon>
        <taxon>Streptophyta</taxon>
        <taxon>Embryophyta</taxon>
        <taxon>Tracheophyta</taxon>
        <taxon>Spermatophyta</taxon>
        <taxon>Magnoliopsida</taxon>
        <taxon>Liliopsida</taxon>
        <taxon>Zingiberales</taxon>
        <taxon>Musaceae</taxon>
        <taxon>Musa</taxon>
    </lineage>
</organism>
<keyword evidence="5" id="KW-1185">Reference proteome</keyword>
<dbReference type="PANTHER" id="PTHR45633">
    <property type="entry name" value="60 KDA HEAT SHOCK PROTEIN, MITOCHONDRIAL"/>
    <property type="match status" value="1"/>
</dbReference>
<dbReference type="InterPro" id="IPR027409">
    <property type="entry name" value="GroEL-like_apical_dom_sf"/>
</dbReference>
<dbReference type="InterPro" id="IPR027413">
    <property type="entry name" value="GROEL-like_equatorial_sf"/>
</dbReference>
<dbReference type="Proteomes" id="UP000317650">
    <property type="component" value="Chromosome 7"/>
</dbReference>
<dbReference type="InterPro" id="IPR001844">
    <property type="entry name" value="Cpn60/GroEL"/>
</dbReference>
<dbReference type="STRING" id="52838.A0A4S8JCN3"/>
<dbReference type="GO" id="GO:0005524">
    <property type="term" value="F:ATP binding"/>
    <property type="evidence" value="ECO:0007669"/>
    <property type="project" value="InterPro"/>
</dbReference>
<proteinExistence type="inferred from homology"/>
<dbReference type="AlphaFoldDB" id="A0A4S8JCN3"/>
<dbReference type="Gene3D" id="3.50.7.10">
    <property type="entry name" value="GroEL"/>
    <property type="match status" value="1"/>
</dbReference>
<dbReference type="FunFam" id="3.50.7.10:FF:000001">
    <property type="entry name" value="60 kDa chaperonin"/>
    <property type="match status" value="1"/>
</dbReference>
<evidence type="ECO:0000313" key="5">
    <source>
        <dbReference type="Proteomes" id="UP000317650"/>
    </source>
</evidence>
<evidence type="ECO:0000256" key="2">
    <source>
        <dbReference type="ARBA" id="ARBA00023186"/>
    </source>
</evidence>
<dbReference type="Gene3D" id="1.10.560.10">
    <property type="entry name" value="GroEL-like equatorial domain"/>
    <property type="match status" value="2"/>
</dbReference>
<dbReference type="InterPro" id="IPR027410">
    <property type="entry name" value="TCP-1-like_intermed_sf"/>
</dbReference>
<dbReference type="Gene3D" id="3.30.260.10">
    <property type="entry name" value="TCP-1-like chaperonin intermediate domain"/>
    <property type="match status" value="1"/>
</dbReference>
<dbReference type="GO" id="GO:0140662">
    <property type="term" value="F:ATP-dependent protein folding chaperone"/>
    <property type="evidence" value="ECO:0007669"/>
    <property type="project" value="InterPro"/>
</dbReference>
<protein>
    <submittedName>
        <fullName evidence="4">Uncharacterized protein</fullName>
    </submittedName>
</protein>